<evidence type="ECO:0000256" key="1">
    <source>
        <dbReference type="SAM" id="Phobius"/>
    </source>
</evidence>
<reference evidence="2 3" key="1">
    <citation type="submission" date="2023-06" db="EMBL/GenBank/DDBJ databases">
        <title>Genome characterization of Enterobacterales and Pseudomonas spp isolates with different phenotypes to cefepime-taniborbactam.</title>
        <authorList>
            <person name="Hernandez-Garcia M."/>
            <person name="Garcia-Castillo M."/>
            <person name="Ruiz-Garbajosa P."/>
            <person name="Canton R."/>
        </authorList>
    </citation>
    <scope>NUCLEOTIDE SEQUENCE [LARGE SCALE GENOMIC DNA]</scope>
    <source>
        <strain evidence="2 3">A003</strain>
    </source>
</reference>
<dbReference type="InterPro" id="IPR048192">
    <property type="entry name" value="YldA-like"/>
</dbReference>
<organism evidence="2 3">
    <name type="scientific">Enterobacter rongchengensis</name>
    <dbReference type="NCBI Taxonomy" id="3030999"/>
    <lineage>
        <taxon>Bacteria</taxon>
        <taxon>Pseudomonadati</taxon>
        <taxon>Pseudomonadota</taxon>
        <taxon>Gammaproteobacteria</taxon>
        <taxon>Enterobacterales</taxon>
        <taxon>Enterobacteriaceae</taxon>
        <taxon>Enterobacter</taxon>
    </lineage>
</organism>
<dbReference type="Proteomes" id="UP001567731">
    <property type="component" value="Unassembled WGS sequence"/>
</dbReference>
<keyword evidence="1" id="KW-1133">Transmembrane helix</keyword>
<name>A0ABV4JCA2_9ENTR</name>
<dbReference type="EMBL" id="JAUEHC010000011">
    <property type="protein sequence ID" value="MEZ4051193.1"/>
    <property type="molecule type" value="Genomic_DNA"/>
</dbReference>
<keyword evidence="1" id="KW-0472">Membrane</keyword>
<proteinExistence type="predicted"/>
<feature type="transmembrane region" description="Helical" evidence="1">
    <location>
        <begin position="6"/>
        <end position="25"/>
    </location>
</feature>
<keyword evidence="3" id="KW-1185">Reference proteome</keyword>
<dbReference type="Pfam" id="PF23689">
    <property type="entry name" value="YldA"/>
    <property type="match status" value="1"/>
</dbReference>
<sequence length="29" mass="3182">MSEILAITLIFLVFVAIIVAAVLCLERYG</sequence>
<comment type="caution">
    <text evidence="2">The sequence shown here is derived from an EMBL/GenBank/DDBJ whole genome shotgun (WGS) entry which is preliminary data.</text>
</comment>
<protein>
    <submittedName>
        <fullName evidence="2">Small membrane protein YldA</fullName>
    </submittedName>
</protein>
<evidence type="ECO:0000313" key="3">
    <source>
        <dbReference type="Proteomes" id="UP001567731"/>
    </source>
</evidence>
<keyword evidence="1" id="KW-0812">Transmembrane</keyword>
<dbReference type="RefSeq" id="WP_274533061.1">
    <property type="nucleotide sequence ID" value="NZ_CBCYDM010000001.1"/>
</dbReference>
<gene>
    <name evidence="2" type="primary">yldA</name>
    <name evidence="2" type="ORF">QVM81_06305</name>
</gene>
<accession>A0ABV4JCA2</accession>
<dbReference type="NCBIfam" id="NF041476">
    <property type="entry name" value="membrane_YldA"/>
    <property type="match status" value="1"/>
</dbReference>
<evidence type="ECO:0000313" key="2">
    <source>
        <dbReference type="EMBL" id="MEZ4051193.1"/>
    </source>
</evidence>